<dbReference type="OrthoDB" id="5438282at2759"/>
<dbReference type="GO" id="GO:0008270">
    <property type="term" value="F:zinc ion binding"/>
    <property type="evidence" value="ECO:0007669"/>
    <property type="project" value="InterPro"/>
</dbReference>
<dbReference type="SUPFAM" id="SSF57756">
    <property type="entry name" value="Retrovirus zinc finger-like domains"/>
    <property type="match status" value="1"/>
</dbReference>
<sequence length="212" mass="24234">MASSIAHVVEHDVPFANWHYQTLASLLKDMSQVYDSVDAKKTAEANLSNLKMGPDKPWPEFFAKFTECHSELSYDTTAKVSQLRPRINKRLRDAISYQANTPPDDDYEGWVRLYAKLDDSTRRVEEAQDPSGFLPGTQEVDMHASDPMEIDKLNAVLQRTGDQQVSQTQYNYRKANDFCFGCGSAEHWWRRCPKRQKPRGSDRGSRGGRGDR</sequence>
<dbReference type="Gene3D" id="4.10.60.10">
    <property type="entry name" value="Zinc finger, CCHC-type"/>
    <property type="match status" value="1"/>
</dbReference>
<name>A0A6A7C9W9_9PEZI</name>
<gene>
    <name evidence="1" type="ORF">K470DRAFT_267225</name>
</gene>
<accession>A0A6A7C9W9</accession>
<keyword evidence="2" id="KW-1185">Reference proteome</keyword>
<reference evidence="1" key="1">
    <citation type="journal article" date="2020" name="Stud. Mycol.">
        <title>101 Dothideomycetes genomes: a test case for predicting lifestyles and emergence of pathogens.</title>
        <authorList>
            <person name="Haridas S."/>
            <person name="Albert R."/>
            <person name="Binder M."/>
            <person name="Bloem J."/>
            <person name="Labutti K."/>
            <person name="Salamov A."/>
            <person name="Andreopoulos B."/>
            <person name="Baker S."/>
            <person name="Barry K."/>
            <person name="Bills G."/>
            <person name="Bluhm B."/>
            <person name="Cannon C."/>
            <person name="Castanera R."/>
            <person name="Culley D."/>
            <person name="Daum C."/>
            <person name="Ezra D."/>
            <person name="Gonzalez J."/>
            <person name="Henrissat B."/>
            <person name="Kuo A."/>
            <person name="Liang C."/>
            <person name="Lipzen A."/>
            <person name="Lutzoni F."/>
            <person name="Magnuson J."/>
            <person name="Mondo S."/>
            <person name="Nolan M."/>
            <person name="Ohm R."/>
            <person name="Pangilinan J."/>
            <person name="Park H.-J."/>
            <person name="Ramirez L."/>
            <person name="Alfaro M."/>
            <person name="Sun H."/>
            <person name="Tritt A."/>
            <person name="Yoshinaga Y."/>
            <person name="Zwiers L.-H."/>
            <person name="Turgeon B."/>
            <person name="Goodwin S."/>
            <person name="Spatafora J."/>
            <person name="Crous P."/>
            <person name="Grigoriev I."/>
        </authorList>
    </citation>
    <scope>NUCLEOTIDE SEQUENCE</scope>
    <source>
        <strain evidence="1">CBS 480.64</strain>
    </source>
</reference>
<evidence type="ECO:0000313" key="2">
    <source>
        <dbReference type="Proteomes" id="UP000799421"/>
    </source>
</evidence>
<protein>
    <recommendedName>
        <fullName evidence="3">CCHC-type domain-containing protein</fullName>
    </recommendedName>
</protein>
<proteinExistence type="predicted"/>
<dbReference type="Proteomes" id="UP000799421">
    <property type="component" value="Unassembled WGS sequence"/>
</dbReference>
<evidence type="ECO:0008006" key="3">
    <source>
        <dbReference type="Google" id="ProtNLM"/>
    </source>
</evidence>
<dbReference type="AlphaFoldDB" id="A0A6A7C9W9"/>
<evidence type="ECO:0000313" key="1">
    <source>
        <dbReference type="EMBL" id="KAF2864366.1"/>
    </source>
</evidence>
<organism evidence="1 2">
    <name type="scientific">Piedraia hortae CBS 480.64</name>
    <dbReference type="NCBI Taxonomy" id="1314780"/>
    <lineage>
        <taxon>Eukaryota</taxon>
        <taxon>Fungi</taxon>
        <taxon>Dikarya</taxon>
        <taxon>Ascomycota</taxon>
        <taxon>Pezizomycotina</taxon>
        <taxon>Dothideomycetes</taxon>
        <taxon>Dothideomycetidae</taxon>
        <taxon>Capnodiales</taxon>
        <taxon>Piedraiaceae</taxon>
        <taxon>Piedraia</taxon>
    </lineage>
</organism>
<dbReference type="InterPro" id="IPR036875">
    <property type="entry name" value="Znf_CCHC_sf"/>
</dbReference>
<dbReference type="GO" id="GO:0003676">
    <property type="term" value="F:nucleic acid binding"/>
    <property type="evidence" value="ECO:0007669"/>
    <property type="project" value="InterPro"/>
</dbReference>
<dbReference type="EMBL" id="MU005957">
    <property type="protein sequence ID" value="KAF2864366.1"/>
    <property type="molecule type" value="Genomic_DNA"/>
</dbReference>